<dbReference type="InterPro" id="IPR006504">
    <property type="entry name" value="Tscrpt_reg_Spx/MgsR"/>
</dbReference>
<dbReference type="Gene3D" id="3.40.30.10">
    <property type="entry name" value="Glutaredoxin"/>
    <property type="match status" value="1"/>
</dbReference>
<name>A0A501X0Y3_9GAMM</name>
<dbReference type="SUPFAM" id="SSF52833">
    <property type="entry name" value="Thioredoxin-like"/>
    <property type="match status" value="1"/>
</dbReference>
<dbReference type="CDD" id="cd03035">
    <property type="entry name" value="ArsC_Yffb"/>
    <property type="match status" value="1"/>
</dbReference>
<evidence type="ECO:0000313" key="4">
    <source>
        <dbReference type="Proteomes" id="UP000315901"/>
    </source>
</evidence>
<evidence type="ECO:0000313" key="3">
    <source>
        <dbReference type="EMBL" id="TPE52836.1"/>
    </source>
</evidence>
<dbReference type="Proteomes" id="UP000315901">
    <property type="component" value="Unassembled WGS sequence"/>
</dbReference>
<gene>
    <name evidence="3" type="ORF">FJM67_07420</name>
</gene>
<dbReference type="Pfam" id="PF03960">
    <property type="entry name" value="ArsC"/>
    <property type="match status" value="1"/>
</dbReference>
<evidence type="ECO:0000256" key="2">
    <source>
        <dbReference type="PROSITE-ProRule" id="PRU01282"/>
    </source>
</evidence>
<proteinExistence type="inferred from homology"/>
<dbReference type="PROSITE" id="PS51353">
    <property type="entry name" value="ARSC"/>
    <property type="match status" value="1"/>
</dbReference>
<accession>A0A501X0Y3</accession>
<dbReference type="NCBIfam" id="NF008107">
    <property type="entry name" value="PRK10853.1"/>
    <property type="match status" value="1"/>
</dbReference>
<dbReference type="RefSeq" id="WP_140588156.1">
    <property type="nucleotide sequence ID" value="NZ_VFRR01000011.1"/>
</dbReference>
<comment type="caution">
    <text evidence="3">The sequence shown here is derived from an EMBL/GenBank/DDBJ whole genome shotgun (WGS) entry which is preliminary data.</text>
</comment>
<comment type="similarity">
    <text evidence="1 2">Belongs to the ArsC family.</text>
</comment>
<reference evidence="3 4" key="1">
    <citation type="submission" date="2019-06" db="EMBL/GenBank/DDBJ databases">
        <title>A novel bacterium of genus Marinomonas, isolated from coastal sand.</title>
        <authorList>
            <person name="Huang H."/>
            <person name="Mo K."/>
            <person name="Hu Y."/>
        </authorList>
    </citation>
    <scope>NUCLEOTIDE SEQUENCE [LARGE SCALE GENOMIC DNA]</scope>
    <source>
        <strain evidence="3 4">HB171799</strain>
    </source>
</reference>
<dbReference type="NCBIfam" id="TIGR01617">
    <property type="entry name" value="arsC_related"/>
    <property type="match status" value="1"/>
</dbReference>
<dbReference type="OrthoDB" id="9803749at2"/>
<sequence length="116" mass="13964">MTIIYGIKNCDTMKKALRWLDENQIAYRFHDYRKDGLERELLQQWLDQEGWENLVNKRGTTWRKLDSAEQEDMPNRAVELFQQHPAMIKRPLLVHENQITLGFKAEIYQALFQINK</sequence>
<dbReference type="PANTHER" id="PTHR30041:SF8">
    <property type="entry name" value="PROTEIN YFFB"/>
    <property type="match status" value="1"/>
</dbReference>
<protein>
    <submittedName>
        <fullName evidence="3">ArsC family reductase</fullName>
    </submittedName>
</protein>
<keyword evidence="4" id="KW-1185">Reference proteome</keyword>
<dbReference type="InterPro" id="IPR006660">
    <property type="entry name" value="Arsenate_reductase-like"/>
</dbReference>
<dbReference type="AlphaFoldDB" id="A0A501X0Y3"/>
<dbReference type="InterPro" id="IPR036249">
    <property type="entry name" value="Thioredoxin-like_sf"/>
</dbReference>
<organism evidence="3 4">
    <name type="scientific">Maribrevibacterium harenarium</name>
    <dbReference type="NCBI Taxonomy" id="2589817"/>
    <lineage>
        <taxon>Bacteria</taxon>
        <taxon>Pseudomonadati</taxon>
        <taxon>Pseudomonadota</taxon>
        <taxon>Gammaproteobacteria</taxon>
        <taxon>Oceanospirillales</taxon>
        <taxon>Oceanospirillaceae</taxon>
        <taxon>Maribrevibacterium</taxon>
    </lineage>
</organism>
<dbReference type="EMBL" id="VFRR01000011">
    <property type="protein sequence ID" value="TPE52836.1"/>
    <property type="molecule type" value="Genomic_DNA"/>
</dbReference>
<dbReference type="PANTHER" id="PTHR30041">
    <property type="entry name" value="ARSENATE REDUCTASE"/>
    <property type="match status" value="1"/>
</dbReference>
<evidence type="ECO:0000256" key="1">
    <source>
        <dbReference type="ARBA" id="ARBA00007198"/>
    </source>
</evidence>